<sequence>MFAGFGLASIRSNIGYRAHWLRCYFWYCLARLIVDGLILILFYAGVYKLEREWRETAFQVVSFVGMVVAANGFYFGRKLWHILFQIIREDIEGAIQNGHQPGVGNMLGVANAYPVQGPQANAYPMPAEAEPASATGQQTYPTASVGEPTGVVQAVPVAAPAGGPYVGQARRL</sequence>
<feature type="transmembrane region" description="Helical" evidence="1">
    <location>
        <begin position="24"/>
        <end position="44"/>
    </location>
</feature>
<gene>
    <name evidence="2" type="ORF">LGLO00237_LOCUS2273</name>
</gene>
<keyword evidence="1" id="KW-0812">Transmembrane</keyword>
<evidence type="ECO:0000256" key="1">
    <source>
        <dbReference type="SAM" id="Phobius"/>
    </source>
</evidence>
<organism evidence="2">
    <name type="scientific">Lotharella globosa</name>
    <dbReference type="NCBI Taxonomy" id="91324"/>
    <lineage>
        <taxon>Eukaryota</taxon>
        <taxon>Sar</taxon>
        <taxon>Rhizaria</taxon>
        <taxon>Cercozoa</taxon>
        <taxon>Chlorarachniophyceae</taxon>
        <taxon>Lotharella</taxon>
    </lineage>
</organism>
<dbReference type="EMBL" id="HBIV01003338">
    <property type="protein sequence ID" value="CAE0647173.1"/>
    <property type="molecule type" value="Transcribed_RNA"/>
</dbReference>
<accession>A0A7S4DFY9</accession>
<evidence type="ECO:0000313" key="2">
    <source>
        <dbReference type="EMBL" id="CAE0647173.1"/>
    </source>
</evidence>
<protein>
    <submittedName>
        <fullName evidence="2">Uncharacterized protein</fullName>
    </submittedName>
</protein>
<feature type="transmembrane region" description="Helical" evidence="1">
    <location>
        <begin position="56"/>
        <end position="75"/>
    </location>
</feature>
<reference evidence="2" key="1">
    <citation type="submission" date="2021-01" db="EMBL/GenBank/DDBJ databases">
        <authorList>
            <person name="Corre E."/>
            <person name="Pelletier E."/>
            <person name="Niang G."/>
            <person name="Scheremetjew M."/>
            <person name="Finn R."/>
            <person name="Kale V."/>
            <person name="Holt S."/>
            <person name="Cochrane G."/>
            <person name="Meng A."/>
            <person name="Brown T."/>
            <person name="Cohen L."/>
        </authorList>
    </citation>
    <scope>NUCLEOTIDE SEQUENCE</scope>
    <source>
        <strain evidence="2">CCCM811</strain>
    </source>
</reference>
<proteinExistence type="predicted"/>
<dbReference type="AlphaFoldDB" id="A0A7S4DFY9"/>
<keyword evidence="1" id="KW-1133">Transmembrane helix</keyword>
<name>A0A7S4DFY9_9EUKA</name>
<keyword evidence="1" id="KW-0472">Membrane</keyword>